<dbReference type="Gene3D" id="3.55.50.30">
    <property type="match status" value="1"/>
</dbReference>
<evidence type="ECO:0000259" key="2">
    <source>
        <dbReference type="Pfam" id="PF04773"/>
    </source>
</evidence>
<dbReference type="AlphaFoldDB" id="A0A6N8L1C9"/>
<organism evidence="4 5">
    <name type="scientific">Sphingobacterium humi</name>
    <dbReference type="NCBI Taxonomy" id="1796905"/>
    <lineage>
        <taxon>Bacteria</taxon>
        <taxon>Pseudomonadati</taxon>
        <taxon>Bacteroidota</taxon>
        <taxon>Sphingobacteriia</taxon>
        <taxon>Sphingobacteriales</taxon>
        <taxon>Sphingobacteriaceae</taxon>
        <taxon>Sphingobacterium</taxon>
    </lineage>
</organism>
<keyword evidence="1" id="KW-0812">Transmembrane</keyword>
<dbReference type="InterPro" id="IPR012373">
    <property type="entry name" value="Ferrdict_sens_TM"/>
</dbReference>
<dbReference type="InterPro" id="IPR006860">
    <property type="entry name" value="FecR"/>
</dbReference>
<dbReference type="EMBL" id="WSQA01000006">
    <property type="protein sequence ID" value="MVZ62311.1"/>
    <property type="molecule type" value="Genomic_DNA"/>
</dbReference>
<evidence type="ECO:0000313" key="4">
    <source>
        <dbReference type="EMBL" id="MVZ62311.1"/>
    </source>
</evidence>
<sequence>MINLFQKNQDRKKKQQLWRGIVMRAQQDGDSSLNHLLEDAEVGSAKTPWMVAAAVACVFLVLGLWFINSPSYLKEPELKTVFADTASISKLVLANGDTILLDNLETVTAELANVMDEHGQLDFRKWNVDSPLGKEQWIETGRGRQQQVILADGTAVWLNAFSKITFPASFEGDTREVQVEGEVYFEVAPNKEKPFIVHTPQQQVRVLGTHFNTRNYANEQMGSVTLLEGKVEISNAQQKALQLAPAEQFVSNKTQGTQYVQLLQNPTAVVAWKEGDFYFEDASPQMIIQELERWYPVKIKLKEADRGKKISGRIKRKGSMQEVVDMLHFFDIDLLIQKEE</sequence>
<dbReference type="OrthoDB" id="1123467at2"/>
<dbReference type="InterPro" id="IPR032508">
    <property type="entry name" value="FecR_C"/>
</dbReference>
<feature type="domain" description="Protein FecR C-terminal" evidence="3">
    <location>
        <begin position="276"/>
        <end position="328"/>
    </location>
</feature>
<feature type="transmembrane region" description="Helical" evidence="1">
    <location>
        <begin position="49"/>
        <end position="67"/>
    </location>
</feature>
<gene>
    <name evidence="4" type="ORF">GQF63_09785</name>
</gene>
<name>A0A6N8L1C9_9SPHI</name>
<evidence type="ECO:0000259" key="3">
    <source>
        <dbReference type="Pfam" id="PF16344"/>
    </source>
</evidence>
<reference evidence="4 5" key="1">
    <citation type="submission" date="2019-12" db="EMBL/GenBank/DDBJ databases">
        <authorList>
            <person name="Dong K."/>
        </authorList>
    </citation>
    <scope>NUCLEOTIDE SEQUENCE [LARGE SCALE GENOMIC DNA]</scope>
    <source>
        <strain evidence="4 5">JCM 31225</strain>
    </source>
</reference>
<dbReference type="Pfam" id="PF04773">
    <property type="entry name" value="FecR"/>
    <property type="match status" value="1"/>
</dbReference>
<feature type="domain" description="FecR protein" evidence="2">
    <location>
        <begin position="138"/>
        <end position="232"/>
    </location>
</feature>
<dbReference type="PANTHER" id="PTHR30273:SF2">
    <property type="entry name" value="PROTEIN FECR"/>
    <property type="match status" value="1"/>
</dbReference>
<protein>
    <submittedName>
        <fullName evidence="4">DUF4974 domain-containing protein</fullName>
    </submittedName>
</protein>
<evidence type="ECO:0000256" key="1">
    <source>
        <dbReference type="SAM" id="Phobius"/>
    </source>
</evidence>
<dbReference type="Proteomes" id="UP000435036">
    <property type="component" value="Unassembled WGS sequence"/>
</dbReference>
<dbReference type="PIRSF" id="PIRSF018266">
    <property type="entry name" value="FecR"/>
    <property type="match status" value="1"/>
</dbReference>
<keyword evidence="1" id="KW-0472">Membrane</keyword>
<evidence type="ECO:0000313" key="5">
    <source>
        <dbReference type="Proteomes" id="UP000435036"/>
    </source>
</evidence>
<dbReference type="FunFam" id="2.60.120.1440:FF:000001">
    <property type="entry name" value="Putative anti-sigma factor"/>
    <property type="match status" value="1"/>
</dbReference>
<accession>A0A6N8L1C9</accession>
<keyword evidence="5" id="KW-1185">Reference proteome</keyword>
<proteinExistence type="predicted"/>
<keyword evidence="1" id="KW-1133">Transmembrane helix</keyword>
<comment type="caution">
    <text evidence="4">The sequence shown here is derived from an EMBL/GenBank/DDBJ whole genome shotgun (WGS) entry which is preliminary data.</text>
</comment>
<dbReference type="PANTHER" id="PTHR30273">
    <property type="entry name" value="PERIPLASMIC SIGNAL SENSOR AND SIGMA FACTOR ACTIVATOR FECR-RELATED"/>
    <property type="match status" value="1"/>
</dbReference>
<dbReference type="GO" id="GO:0016989">
    <property type="term" value="F:sigma factor antagonist activity"/>
    <property type="evidence" value="ECO:0007669"/>
    <property type="project" value="TreeGrafter"/>
</dbReference>
<dbReference type="Pfam" id="PF16344">
    <property type="entry name" value="FecR_C"/>
    <property type="match status" value="1"/>
</dbReference>
<dbReference type="Gene3D" id="2.60.120.1440">
    <property type="match status" value="1"/>
</dbReference>
<dbReference type="RefSeq" id="WP_160369049.1">
    <property type="nucleotide sequence ID" value="NZ_WSQA01000006.1"/>
</dbReference>